<protein>
    <recommendedName>
        <fullName evidence="3">DUF4145 domain-containing protein</fullName>
    </recommendedName>
</protein>
<comment type="caution">
    <text evidence="1">The sequence shown here is derived from an EMBL/GenBank/DDBJ whole genome shotgun (WGS) entry which is preliminary data.</text>
</comment>
<organism evidence="1 2">
    <name type="scientific">Ectopseudomonas khazarica</name>
    <dbReference type="NCBI Taxonomy" id="2502979"/>
    <lineage>
        <taxon>Bacteria</taxon>
        <taxon>Pseudomonadati</taxon>
        <taxon>Pseudomonadota</taxon>
        <taxon>Gammaproteobacteria</taxon>
        <taxon>Pseudomonadales</taxon>
        <taxon>Pseudomonadaceae</taxon>
        <taxon>Ectopseudomonas</taxon>
    </lineage>
</organism>
<evidence type="ECO:0000313" key="1">
    <source>
        <dbReference type="EMBL" id="MFH6600771.1"/>
    </source>
</evidence>
<gene>
    <name evidence="1" type="ORF">ACEVAQ_18880</name>
</gene>
<evidence type="ECO:0000313" key="2">
    <source>
        <dbReference type="Proteomes" id="UP001609932"/>
    </source>
</evidence>
<accession>A0ABW7MGQ2</accession>
<keyword evidence="2" id="KW-1185">Reference proteome</keyword>
<dbReference type="EMBL" id="JBHEGD010000002">
    <property type="protein sequence ID" value="MFH6600771.1"/>
    <property type="molecule type" value="Genomic_DNA"/>
</dbReference>
<dbReference type="RefSeq" id="WP_395273581.1">
    <property type="nucleotide sequence ID" value="NZ_JBHEGD010000002.1"/>
</dbReference>
<evidence type="ECO:0008006" key="3">
    <source>
        <dbReference type="Google" id="ProtNLM"/>
    </source>
</evidence>
<name>A0ABW7MGQ2_9GAMM</name>
<dbReference type="Proteomes" id="UP001609932">
    <property type="component" value="Unassembled WGS sequence"/>
</dbReference>
<proteinExistence type="predicted"/>
<reference evidence="1 2" key="1">
    <citation type="submission" date="2024-09" db="EMBL/GenBank/DDBJ databases">
        <title>Elucidation of the Bokeelamides from Bacteria Associated with Moon Snail Egg Collars.</title>
        <authorList>
            <person name="Campbell R."/>
            <person name="Piedl K."/>
            <person name="Mevers E."/>
        </authorList>
    </citation>
    <scope>NUCLEOTIDE SEQUENCE [LARGE SCALE GENOMIC DNA]</scope>
    <source>
        <strain evidence="1 2">EM133</strain>
    </source>
</reference>
<sequence>MFNPAAITPDEIGEYSWIAMSFRDSPSAHDYLDFAQQDLHDGNTSRHLINALSNAKRSLHMRLEDLCLGFGARDLKKLGRYPSLIDFIRKCGFVAPRILDKINKARNSVEHEFKIPTHEETENFVDIVELFLSATDRWRYRQPCDVDIKHIASSGSIALHGISFNWKNGICTLYIGTPEQRKIHCTTQMINSDQPIFFEWVKLTLKNDY</sequence>